<dbReference type="SMART" id="SM00181">
    <property type="entry name" value="EGF"/>
    <property type="match status" value="9"/>
</dbReference>
<dbReference type="STRING" id="857967.G0R0A9"/>
<dbReference type="EC" id="3.4.24.86" evidence="3"/>
<dbReference type="OMA" id="THQCESS"/>
<dbReference type="PANTHER" id="PTHR15332:SF175">
    <property type="entry name" value="PROPROTEIN CONVERTASE SUBTILISIN_KEXIN TYPE 5-LIKE"/>
    <property type="match status" value="1"/>
</dbReference>
<reference evidence="3 4" key="1">
    <citation type="submission" date="2011-07" db="EMBL/GenBank/DDBJ databases">
        <authorList>
            <person name="Coyne R."/>
            <person name="Brami D."/>
            <person name="Johnson J."/>
            <person name="Hostetler J."/>
            <person name="Hannick L."/>
            <person name="Clark T."/>
            <person name="Cassidy-Hanley D."/>
            <person name="Inman J."/>
        </authorList>
    </citation>
    <scope>NUCLEOTIDE SEQUENCE [LARGE SCALE GENOMIC DNA]</scope>
    <source>
        <strain evidence="3 4">G5</strain>
    </source>
</reference>
<dbReference type="GO" id="GO:0004623">
    <property type="term" value="F:phospholipase A2 activity"/>
    <property type="evidence" value="ECO:0007669"/>
    <property type="project" value="UniProtKB-EC"/>
</dbReference>
<protein>
    <submittedName>
        <fullName evidence="3">Zinc finger lsd1 subclass family protein, putative</fullName>
        <ecNumber evidence="3">3.1.1.4</ecNumber>
        <ecNumber evidence="3">3.4.21.75</ecNumber>
        <ecNumber evidence="3">3.4.24.86</ecNumber>
    </submittedName>
</protein>
<feature type="non-terminal residue" evidence="3">
    <location>
        <position position="1"/>
    </location>
</feature>
<keyword evidence="3" id="KW-0378">Hydrolase</keyword>
<dbReference type="GeneID" id="14905191"/>
<feature type="domain" description="EGF-like" evidence="2">
    <location>
        <begin position="350"/>
        <end position="381"/>
    </location>
</feature>
<sequence length="569" mass="63312">KTCVDACNSNQYIDTTDITIPKCSDCNILCLTCTDEMICKTCADGKFLNTNTLLCEACDTSCATCENGTDKTKCLSCSSPLYYQQLEKKCVTECYSNQYLNSSNICKACNSTCATCIDGISCSTCSSGSFINSESGLCELCDPNCKTCNVSKTTCLSCNDPQYLQINQTCQNSCLPKQYPDLTKKCQPCNISCLSCINGNSCSTCDEGMYLDSKTNYCLPCSANCKTCVDNSSKQCTECFPNYFMTQDHKCVSACQQNQYVDAFRTCQSCNATCLTCSNAISCNTCDVGHYKNTRSGFCEYVIIIADLRRWNTSNQCITCNNPQVLLQTKKCADKCDIQQFSDSNKICQQCDPTCLTCSNSNTCDTCEEGKYIKRSTLKCELCGLTCKTCIKKDMCLSCKQNYLLTKNQQCKQECDESYFPDSQGICQPCGSNCSNCKQYTECSECFQGFYLYNGLCSNEMVCFGNTYLDENQCKTECSQTKFKNMKTNRCDPCHISCEKCTQAGDNKCLECKKGLVFNNGKCEGQLQETQEIQKKQEAHLTSKLMFKAYLVITIYTIIACIICHVLDN</sequence>
<feature type="domain" description="EGF-like" evidence="2">
    <location>
        <begin position="25"/>
        <end position="56"/>
    </location>
</feature>
<dbReference type="Proteomes" id="UP000008983">
    <property type="component" value="Unassembled WGS sequence"/>
</dbReference>
<feature type="domain" description="EGF-like" evidence="2">
    <location>
        <begin position="140"/>
        <end position="171"/>
    </location>
</feature>
<feature type="domain" description="EGF-like" evidence="2">
    <location>
        <begin position="188"/>
        <end position="219"/>
    </location>
</feature>
<accession>G0R0A9</accession>
<gene>
    <name evidence="3" type="ORF">IMG5_163090</name>
</gene>
<dbReference type="PANTHER" id="PTHR15332">
    <property type="entry name" value="PROPROTEIN CONVERTASE SUBTILISIN_KEXIN TYPE 5-LIKE"/>
    <property type="match status" value="1"/>
</dbReference>
<feature type="domain" description="EGF-like" evidence="2">
    <location>
        <begin position="493"/>
        <end position="524"/>
    </location>
</feature>
<dbReference type="EC" id="3.4.21.75" evidence="3"/>
<feature type="transmembrane region" description="Helical" evidence="1">
    <location>
        <begin position="545"/>
        <end position="567"/>
    </location>
</feature>
<dbReference type="SMART" id="SM00261">
    <property type="entry name" value="FU"/>
    <property type="match status" value="10"/>
</dbReference>
<keyword evidence="1" id="KW-0812">Transmembrane</keyword>
<proteinExistence type="predicted"/>
<organism evidence="3 4">
    <name type="scientific">Ichthyophthirius multifiliis</name>
    <name type="common">White spot disease agent</name>
    <name type="synonym">Ich</name>
    <dbReference type="NCBI Taxonomy" id="5932"/>
    <lineage>
        <taxon>Eukaryota</taxon>
        <taxon>Sar</taxon>
        <taxon>Alveolata</taxon>
        <taxon>Ciliophora</taxon>
        <taxon>Intramacronucleata</taxon>
        <taxon>Oligohymenophorea</taxon>
        <taxon>Hymenostomatida</taxon>
        <taxon>Ophryoglenina</taxon>
        <taxon>Ichthyophthirius</taxon>
    </lineage>
</organism>
<dbReference type="SUPFAM" id="SSF57184">
    <property type="entry name" value="Growth factor receptor domain"/>
    <property type="match status" value="4"/>
</dbReference>
<dbReference type="eggNOG" id="KOG3525">
    <property type="taxonomic scope" value="Eukaryota"/>
</dbReference>
<dbReference type="InterPro" id="IPR009030">
    <property type="entry name" value="Growth_fac_rcpt_cys_sf"/>
</dbReference>
<feature type="domain" description="EGF-like" evidence="2">
    <location>
        <begin position="220"/>
        <end position="252"/>
    </location>
</feature>
<keyword evidence="1" id="KW-1133">Transmembrane helix</keyword>
<evidence type="ECO:0000313" key="4">
    <source>
        <dbReference type="Proteomes" id="UP000008983"/>
    </source>
</evidence>
<name>G0R0A9_ICHMU</name>
<evidence type="ECO:0000259" key="2">
    <source>
        <dbReference type="SMART" id="SM00181"/>
    </source>
</evidence>
<feature type="domain" description="EGF-like" evidence="2">
    <location>
        <begin position="108"/>
        <end position="139"/>
    </location>
</feature>
<dbReference type="Gene3D" id="2.10.220.10">
    <property type="entry name" value="Hormone Receptor, Insulin-like Growth Factor Receptor 1, Chain A, domain 2"/>
    <property type="match status" value="7"/>
</dbReference>
<dbReference type="InterPro" id="IPR000742">
    <property type="entry name" value="EGF"/>
</dbReference>
<dbReference type="GO" id="GO:0004252">
    <property type="term" value="F:serine-type endopeptidase activity"/>
    <property type="evidence" value="ECO:0007669"/>
    <property type="project" value="UniProtKB-EC"/>
</dbReference>
<keyword evidence="4" id="KW-1185">Reference proteome</keyword>
<evidence type="ECO:0000313" key="3">
    <source>
        <dbReference type="EMBL" id="EGR29096.1"/>
    </source>
</evidence>
<dbReference type="AlphaFoldDB" id="G0R0A9"/>
<dbReference type="OrthoDB" id="313494at2759"/>
<evidence type="ECO:0000256" key="1">
    <source>
        <dbReference type="SAM" id="Phobius"/>
    </source>
</evidence>
<dbReference type="EMBL" id="GL984184">
    <property type="protein sequence ID" value="EGR29096.1"/>
    <property type="molecule type" value="Genomic_DNA"/>
</dbReference>
<keyword evidence="1" id="KW-0472">Membrane</keyword>
<dbReference type="EC" id="3.1.1.4" evidence="3"/>
<feature type="domain" description="EGF-like" evidence="2">
    <location>
        <begin position="382"/>
        <end position="412"/>
    </location>
</feature>
<dbReference type="RefSeq" id="XP_004030332.1">
    <property type="nucleotide sequence ID" value="XM_004030284.1"/>
</dbReference>
<dbReference type="InParanoid" id="G0R0A9"/>
<feature type="domain" description="EGF-like" evidence="2">
    <location>
        <begin position="266"/>
        <end position="300"/>
    </location>
</feature>
<dbReference type="InterPro" id="IPR006212">
    <property type="entry name" value="Furin_repeat"/>
</dbReference>
<feature type="non-terminal residue" evidence="3">
    <location>
        <position position="569"/>
    </location>
</feature>